<gene>
    <name evidence="3" type="ORF">SAMN02910377_01445</name>
</gene>
<accession>A0A1H7ISA1</accession>
<protein>
    <submittedName>
        <fullName evidence="3">Putative adhesin</fullName>
    </submittedName>
</protein>
<dbReference type="Proteomes" id="UP000182321">
    <property type="component" value="Unassembled WGS sequence"/>
</dbReference>
<dbReference type="PANTHER" id="PTHR34094:SF1">
    <property type="entry name" value="PROTEIN FAM185A"/>
    <property type="match status" value="1"/>
</dbReference>
<evidence type="ECO:0000256" key="1">
    <source>
        <dbReference type="SAM" id="Phobius"/>
    </source>
</evidence>
<dbReference type="Gene3D" id="2.160.20.120">
    <property type="match status" value="1"/>
</dbReference>
<feature type="transmembrane region" description="Helical" evidence="1">
    <location>
        <begin position="6"/>
        <end position="27"/>
    </location>
</feature>
<dbReference type="EMBL" id="FNZX01000008">
    <property type="protein sequence ID" value="SEK65278.1"/>
    <property type="molecule type" value="Genomic_DNA"/>
</dbReference>
<evidence type="ECO:0000259" key="2">
    <source>
        <dbReference type="Pfam" id="PF13349"/>
    </source>
</evidence>
<feature type="domain" description="DUF4097" evidence="2">
    <location>
        <begin position="51"/>
        <end position="245"/>
    </location>
</feature>
<keyword evidence="1" id="KW-0472">Membrane</keyword>
<dbReference type="Pfam" id="PF13349">
    <property type="entry name" value="DUF4097"/>
    <property type="match status" value="1"/>
</dbReference>
<dbReference type="AlphaFoldDB" id="A0A1H7ISA1"/>
<keyword evidence="1" id="KW-0812">Transmembrane</keyword>
<organism evidence="3 4">
    <name type="scientific">Pseudobutyrivibrio ruminis</name>
    <dbReference type="NCBI Taxonomy" id="46206"/>
    <lineage>
        <taxon>Bacteria</taxon>
        <taxon>Bacillati</taxon>
        <taxon>Bacillota</taxon>
        <taxon>Clostridia</taxon>
        <taxon>Lachnospirales</taxon>
        <taxon>Lachnospiraceae</taxon>
        <taxon>Pseudobutyrivibrio</taxon>
    </lineage>
</organism>
<evidence type="ECO:0000313" key="4">
    <source>
        <dbReference type="Proteomes" id="UP000182321"/>
    </source>
</evidence>
<proteinExistence type="predicted"/>
<dbReference type="RefSeq" id="WP_074790599.1">
    <property type="nucleotide sequence ID" value="NZ_FNZX01000008.1"/>
</dbReference>
<keyword evidence="1" id="KW-1133">Transmembrane helix</keyword>
<sequence>MTTKKFQLIIWIFTLIIVVGSCIIRFAPFSSGRSEESEYDFSKYSVATVKVDADAADLYIEYGDEFKVNTNYQKNVEPKVTLEDECLTIEQKYSVNVRNLKDCYIKITLPKGTVIDTADITASAGDIDIDGVNFDTLKIDADAGDIDINEVTANDFVIEADAGDIDVSKSVFETVKVTTDAGAVEMDDVTATDGTFDADMGSIDINGDFEKITASCEMGDIDITVPDASKVDFDLDCELGSIKVNGSRWKN</sequence>
<dbReference type="InterPro" id="IPR025164">
    <property type="entry name" value="Toastrack_DUF4097"/>
</dbReference>
<dbReference type="PANTHER" id="PTHR34094">
    <property type="match status" value="1"/>
</dbReference>
<dbReference type="PROSITE" id="PS51257">
    <property type="entry name" value="PROKAR_LIPOPROTEIN"/>
    <property type="match status" value="1"/>
</dbReference>
<keyword evidence="4" id="KW-1185">Reference proteome</keyword>
<evidence type="ECO:0000313" key="3">
    <source>
        <dbReference type="EMBL" id="SEK65278.1"/>
    </source>
</evidence>
<name>A0A1H7ISA1_9FIRM</name>
<reference evidence="4" key="1">
    <citation type="submission" date="2016-10" db="EMBL/GenBank/DDBJ databases">
        <authorList>
            <person name="Varghese N."/>
        </authorList>
    </citation>
    <scope>NUCLEOTIDE SEQUENCE [LARGE SCALE GENOMIC DNA]</scope>
    <source>
        <strain evidence="4">ACV-9</strain>
    </source>
</reference>